<keyword evidence="2" id="KW-0963">Cytoplasm</keyword>
<dbReference type="PROSITE" id="PS51720">
    <property type="entry name" value="G_AIG1"/>
    <property type="match status" value="3"/>
</dbReference>
<dbReference type="Pfam" id="PF00619">
    <property type="entry name" value="CARD"/>
    <property type="match status" value="1"/>
</dbReference>
<dbReference type="PANTHER" id="PTHR10903">
    <property type="entry name" value="GTPASE, IMAP FAMILY MEMBER-RELATED"/>
    <property type="match status" value="1"/>
</dbReference>
<gene>
    <name evidence="10" type="primary">LOC112247278</name>
</gene>
<dbReference type="PROSITE" id="PS50209">
    <property type="entry name" value="CARD"/>
    <property type="match status" value="1"/>
</dbReference>
<evidence type="ECO:0000259" key="9">
    <source>
        <dbReference type="PROSITE" id="PS51830"/>
    </source>
</evidence>
<protein>
    <recommendedName>
        <fullName evidence="12">GTPase IMAP family member 8-like</fullName>
    </recommendedName>
</protein>
<dbReference type="Ensembl" id="ENSOTST00005031890.2">
    <property type="protein sequence ID" value="ENSOTSP00005029494.2"/>
    <property type="gene ID" value="ENSOTSG00005043269.2"/>
</dbReference>
<keyword evidence="5" id="KW-0175">Coiled coil</keyword>
<accession>A0A8C8LN66</accession>
<evidence type="ECO:0000256" key="1">
    <source>
        <dbReference type="ARBA" id="ARBA00004514"/>
    </source>
</evidence>
<name>A0A8C8LN66_ONCTS</name>
<sequence length="1196" mass="134109">MAASGLHTPSGDYLHLSELRIVLLGYRVAGKTSSGNTILGREEFDLRTAVQCVKRQGDVAGRHLTVVDTPGWWANHPLENTHELLKQEIVLSVSLCPPGPHTFLLVIDVDDSFTEEYRRAVEEHLELLSEKVWSHTIVLFTHGDFLGDTAIDQHIEREGKALQWLVEKCGNRYHVFNNKNRDDSTQITELLNNIEETVAGNRGGHYEIKGEILLEIEEKRKAEEESAKQRLMKVQEQRKTLRSLMGDSLHLSELRIVLLGYRGGSGKSSAGNTILGREAFDLKTTAQCVKRQGEVAGRQVTVIDTPGWWKNLPVERTPELVKQEILLSVSLCPPGPHTFLLVISVGFLYTEEDRRAVEEHLTLLCETVWSHTIVLFTRGDCLGDTTIEQHIESEGEALKWLVDKCGNRYHILNNENRGDVTQVTELLEKIEEMVAGNRGGHFEIKRELLENIEVWRRKKEDKAKELCMRVKKQREIHRTFIGHSLHLSELRIVLLGSRDAGKSSAGNTILGREEFDLRTAAQCVKRHGEVAGRQVTVVDTPGWWKNLPVEYTPELVKQEIVFSASLCPPGPHTVFLVIRVDISFKEEETNAAEDHLELLSERVWSHTIVLFTHGDCLGDTTIEHHIQREGKALQWLVEKCGNRFHVLNNNNSGDATQVTELLEKIDELVAANSGDVFYPERDCKEGMNLIPEEMFEKPSLPLKGAHSIYPLLLSMSGGSRPETGYDGSDQMSGIGSVAESLLRLVVPGDDISDTQSLRSSVYSSQTSEPVCEHNSGSKSSREKSSLDVMSFVLRRIFCSQKNPCTSDASNHESEHRSTSTSVERTLAVVTKLTPETSTGFTETSCRLQCSHAGLFQCSLTGLVFLMKREGEVLYRTVQWDENLLHSTGQIPAGPLFSIECLQGSVCQLHLPHCEILSGEGLDSLSVAHVTGDSVEVLPPLRVTDTHVVVNIIDLSLWGLVRMFRPFLSIKGQVLPFLQSFGHPQSVLNVIVLPSNVPLNEVKQQQTGNTYIPVCSDCTLSRGEKYSLSCDLKKIQDIYPKAKRIQIYWDYGPNYHPTFQVFLNPDTEHVELRLLERGADGDEVWAGRVLLPGAVLVGRDQAENSHSDPAEKQLHSVRKDFVDRVSKSVVDDLLDGLLQQKVINNHEMETVKVIPERAEKAREVIDMVLRKGDVSCLIMKTLLIELDPFLCKMLGFH</sequence>
<keyword evidence="3" id="KW-0547">Nucleotide-binding</keyword>
<feature type="region of interest" description="Disordered" evidence="6">
    <location>
        <begin position="755"/>
        <end position="783"/>
    </location>
</feature>
<dbReference type="InterPro" id="IPR025307">
    <property type="entry name" value="FIIND_dom"/>
</dbReference>
<evidence type="ECO:0000259" key="7">
    <source>
        <dbReference type="PROSITE" id="PS50209"/>
    </source>
</evidence>
<dbReference type="KEGG" id="otw:112247278"/>
<evidence type="ECO:0000313" key="11">
    <source>
        <dbReference type="Proteomes" id="UP000694402"/>
    </source>
</evidence>
<dbReference type="SMART" id="SM00114">
    <property type="entry name" value="CARD"/>
    <property type="match status" value="1"/>
</dbReference>
<evidence type="ECO:0008006" key="12">
    <source>
        <dbReference type="Google" id="ProtNLM"/>
    </source>
</evidence>
<feature type="domain" description="FIIND" evidence="9">
    <location>
        <begin position="825"/>
        <end position="1102"/>
    </location>
</feature>
<evidence type="ECO:0000256" key="2">
    <source>
        <dbReference type="ARBA" id="ARBA00022490"/>
    </source>
</evidence>
<evidence type="ECO:0000256" key="3">
    <source>
        <dbReference type="ARBA" id="ARBA00022741"/>
    </source>
</evidence>
<dbReference type="Pfam" id="PF04548">
    <property type="entry name" value="AIG1"/>
    <property type="match status" value="3"/>
</dbReference>
<feature type="coiled-coil region" evidence="5">
    <location>
        <begin position="214"/>
        <end position="244"/>
    </location>
</feature>
<organism evidence="10 11">
    <name type="scientific">Oncorhynchus tshawytscha</name>
    <name type="common">Chinook salmon</name>
    <name type="synonym">Salmo tshawytscha</name>
    <dbReference type="NCBI Taxonomy" id="74940"/>
    <lineage>
        <taxon>Eukaryota</taxon>
        <taxon>Metazoa</taxon>
        <taxon>Chordata</taxon>
        <taxon>Craniata</taxon>
        <taxon>Vertebrata</taxon>
        <taxon>Euteleostomi</taxon>
        <taxon>Actinopterygii</taxon>
        <taxon>Neopterygii</taxon>
        <taxon>Teleostei</taxon>
        <taxon>Protacanthopterygii</taxon>
        <taxon>Salmoniformes</taxon>
        <taxon>Salmonidae</taxon>
        <taxon>Salmoninae</taxon>
        <taxon>Oncorhynchus</taxon>
    </lineage>
</organism>
<dbReference type="GO" id="GO:0005829">
    <property type="term" value="C:cytosol"/>
    <property type="evidence" value="ECO:0007669"/>
    <property type="project" value="UniProtKB-SubCell"/>
</dbReference>
<dbReference type="GO" id="GO:0005525">
    <property type="term" value="F:GTP binding"/>
    <property type="evidence" value="ECO:0007669"/>
    <property type="project" value="UniProtKB-KW"/>
</dbReference>
<feature type="domain" description="AIG1-type G" evidence="8">
    <location>
        <begin position="252"/>
        <end position="451"/>
    </location>
</feature>
<dbReference type="GeneID" id="112247278"/>
<feature type="domain" description="CARD" evidence="7">
    <location>
        <begin position="1105"/>
        <end position="1196"/>
    </location>
</feature>
<evidence type="ECO:0000259" key="8">
    <source>
        <dbReference type="PROSITE" id="PS51720"/>
    </source>
</evidence>
<proteinExistence type="predicted"/>
<comment type="subcellular location">
    <subcellularLocation>
        <location evidence="1">Cytoplasm</location>
        <location evidence="1">Cytosol</location>
    </subcellularLocation>
</comment>
<dbReference type="RefSeq" id="XP_042175190.1">
    <property type="nucleotide sequence ID" value="XM_042319256.1"/>
</dbReference>
<dbReference type="Pfam" id="PF13553">
    <property type="entry name" value="FIIND"/>
    <property type="match status" value="1"/>
</dbReference>
<feature type="domain" description="AIG1-type G" evidence="8">
    <location>
        <begin position="16"/>
        <end position="215"/>
    </location>
</feature>
<dbReference type="GeneTree" id="ENSGT00940000162556"/>
<feature type="domain" description="AIG1-type G" evidence="8">
    <location>
        <begin position="487"/>
        <end position="686"/>
    </location>
</feature>
<keyword evidence="11" id="KW-1185">Reference proteome</keyword>
<reference evidence="10" key="2">
    <citation type="submission" date="2025-09" db="UniProtKB">
        <authorList>
            <consortium name="Ensembl"/>
        </authorList>
    </citation>
    <scope>IDENTIFICATION</scope>
</reference>
<dbReference type="FunFam" id="3.40.50.300:FF:001756">
    <property type="entry name" value="Si:dkey-185m8.2"/>
    <property type="match status" value="3"/>
</dbReference>
<dbReference type="AlphaFoldDB" id="A0A8C8LN66"/>
<feature type="compositionally biased region" description="Polar residues" evidence="6">
    <location>
        <begin position="755"/>
        <end position="768"/>
    </location>
</feature>
<dbReference type="PROSITE" id="PS51830">
    <property type="entry name" value="FIIND"/>
    <property type="match status" value="1"/>
</dbReference>
<evidence type="ECO:0000256" key="4">
    <source>
        <dbReference type="ARBA" id="ARBA00023134"/>
    </source>
</evidence>
<keyword evidence="4" id="KW-0342">GTP-binding</keyword>
<dbReference type="Proteomes" id="UP000694402">
    <property type="component" value="Unassembled WGS sequence"/>
</dbReference>
<dbReference type="InterPro" id="IPR006703">
    <property type="entry name" value="G_AIG1"/>
</dbReference>
<dbReference type="CDD" id="cd01852">
    <property type="entry name" value="AIG1"/>
    <property type="match status" value="3"/>
</dbReference>
<evidence type="ECO:0000313" key="10">
    <source>
        <dbReference type="Ensembl" id="ENSOTSP00005029494.2"/>
    </source>
</evidence>
<dbReference type="PANTHER" id="PTHR10903:SF107">
    <property type="entry name" value="GTPASE IMAP FAMILY MEMBER 4-LIKE-RELATED"/>
    <property type="match status" value="1"/>
</dbReference>
<dbReference type="InterPro" id="IPR045058">
    <property type="entry name" value="GIMA/IAN/Toc"/>
</dbReference>
<dbReference type="InterPro" id="IPR001315">
    <property type="entry name" value="CARD"/>
</dbReference>
<dbReference type="GO" id="GO:0042981">
    <property type="term" value="P:regulation of apoptotic process"/>
    <property type="evidence" value="ECO:0007669"/>
    <property type="project" value="InterPro"/>
</dbReference>
<evidence type="ECO:0000256" key="5">
    <source>
        <dbReference type="SAM" id="Coils"/>
    </source>
</evidence>
<dbReference type="Pfam" id="PF23679">
    <property type="entry name" value="UPA-FIIND"/>
    <property type="match status" value="1"/>
</dbReference>
<reference evidence="10" key="1">
    <citation type="submission" date="2025-08" db="UniProtKB">
        <authorList>
            <consortium name="Ensembl"/>
        </authorList>
    </citation>
    <scope>IDENTIFICATION</scope>
</reference>
<evidence type="ECO:0000256" key="6">
    <source>
        <dbReference type="SAM" id="MobiDB-lite"/>
    </source>
</evidence>